<dbReference type="GO" id="GO:0004540">
    <property type="term" value="F:RNA nuclease activity"/>
    <property type="evidence" value="ECO:0007669"/>
    <property type="project" value="InterPro"/>
</dbReference>
<dbReference type="InterPro" id="IPR036236">
    <property type="entry name" value="Znf_C2H2_sf"/>
</dbReference>
<reference evidence="3 4" key="1">
    <citation type="submission" date="2022-03" db="EMBL/GenBank/DDBJ databases">
        <authorList>
            <person name="Nunn A."/>
            <person name="Chopra R."/>
            <person name="Nunn A."/>
            <person name="Contreras Garrido A."/>
        </authorList>
    </citation>
    <scope>NUCLEOTIDE SEQUENCE [LARGE SCALE GENOMIC DNA]</scope>
</reference>
<evidence type="ECO:0000259" key="2">
    <source>
        <dbReference type="PROSITE" id="PS00028"/>
    </source>
</evidence>
<feature type="compositionally biased region" description="Polar residues" evidence="1">
    <location>
        <begin position="412"/>
        <end position="423"/>
    </location>
</feature>
<feature type="compositionally biased region" description="Basic and acidic residues" evidence="1">
    <location>
        <begin position="385"/>
        <end position="411"/>
    </location>
</feature>
<feature type="region of interest" description="Disordered" evidence="1">
    <location>
        <begin position="761"/>
        <end position="797"/>
    </location>
</feature>
<feature type="domain" description="C2H2-type" evidence="2">
    <location>
        <begin position="278"/>
        <end position="300"/>
    </location>
</feature>
<accession>A0AAU9RP34</accession>
<feature type="compositionally biased region" description="Basic and acidic residues" evidence="1">
    <location>
        <begin position="365"/>
        <end position="377"/>
    </location>
</feature>
<dbReference type="GO" id="GO:0008270">
    <property type="term" value="F:zinc ion binding"/>
    <property type="evidence" value="ECO:0007669"/>
    <property type="project" value="InterPro"/>
</dbReference>
<dbReference type="GO" id="GO:0003676">
    <property type="term" value="F:nucleic acid binding"/>
    <property type="evidence" value="ECO:0007669"/>
    <property type="project" value="InterPro"/>
</dbReference>
<protein>
    <recommendedName>
        <fullName evidence="2">C2H2-type domain-containing protein</fullName>
    </recommendedName>
</protein>
<dbReference type="Pfam" id="PF01936">
    <property type="entry name" value="NYN"/>
    <property type="match status" value="1"/>
</dbReference>
<feature type="region of interest" description="Disordered" evidence="1">
    <location>
        <begin position="365"/>
        <end position="423"/>
    </location>
</feature>
<dbReference type="GO" id="GO:0005777">
    <property type="term" value="C:peroxisome"/>
    <property type="evidence" value="ECO:0007669"/>
    <property type="project" value="InterPro"/>
</dbReference>
<dbReference type="SUPFAM" id="SSF57667">
    <property type="entry name" value="beta-beta-alpha zinc fingers"/>
    <property type="match status" value="3"/>
</dbReference>
<evidence type="ECO:0000256" key="1">
    <source>
        <dbReference type="SAM" id="MobiDB-lite"/>
    </source>
</evidence>
<keyword evidence="4" id="KW-1185">Reference proteome</keyword>
<dbReference type="SMART" id="SM00355">
    <property type="entry name" value="ZnF_C2H2"/>
    <property type="match status" value="3"/>
</dbReference>
<organism evidence="3 4">
    <name type="scientific">Thlaspi arvense</name>
    <name type="common">Field penny-cress</name>
    <dbReference type="NCBI Taxonomy" id="13288"/>
    <lineage>
        <taxon>Eukaryota</taxon>
        <taxon>Viridiplantae</taxon>
        <taxon>Streptophyta</taxon>
        <taxon>Embryophyta</taxon>
        <taxon>Tracheophyta</taxon>
        <taxon>Spermatophyta</taxon>
        <taxon>Magnoliopsida</taxon>
        <taxon>eudicotyledons</taxon>
        <taxon>Gunneridae</taxon>
        <taxon>Pentapetalae</taxon>
        <taxon>rosids</taxon>
        <taxon>malvids</taxon>
        <taxon>Brassicales</taxon>
        <taxon>Brassicaceae</taxon>
        <taxon>Thlaspideae</taxon>
        <taxon>Thlaspi</taxon>
    </lineage>
</organism>
<gene>
    <name evidence="3" type="ORF">TAV2_LOCUS5926</name>
</gene>
<proteinExistence type="predicted"/>
<feature type="compositionally biased region" description="Basic and acidic residues" evidence="1">
    <location>
        <begin position="126"/>
        <end position="145"/>
    </location>
</feature>
<sequence length="813" mass="90351">MGVKDASDKKILVDMLLWAVDNPAPANIMLISGDRDFSNALHQLSMRRYTILLAQPPRASAPLVAAAKYVWLWTSLASGGPPLTSVESSRLLNNGRCHVSNPEVSKDPVPEQVQSCKPTGSTSDAGDTKDLKTRENQRGSPRETKMLQNGRGAASESVASCDNFQKFTSHLSDKGNTSQGALVASRKTQANVSAKPVQEAELLEPVLCTVCNIICSSKDAYAKHKYGKRHRNNLELQSVKSENMSRGPAALPNQVLEKPKNMRKSREGRSKPNADFACRLCNVTCQAQTVFDSHLRGQRHASMLSQSEAMLDILPFVQALIDFKKLEEKGVREKDQPREAVAEPKPSGDFACLLCNALIGSKKLQEESVGEKDKPRETIATPKPNADHALSDLKKLQEKGVGEKDQPRETVAESQLQSQNAQKNTKKCLEMHVAIANQSEALIDSKKLQEEGVGVKDQGREAIAEPQLQSQNTQENPTFFEKQNKELGEICGTSENSVKEPFPSTKDRVETVIKQLTRECFDGLFKPVNQSNGATEHSGEAKKKQKEEMVRRAITTATKAASVASDDAHSSVSTNLAKEPEILQLVWCQVCQISCYDKVAFANHIYGKKHRQKLEMHSAKYENMSKGPATLCKESVEKTKKALCNNQTAFDSQLKSQNQVDMKALFVDSRRTRQEFEALVVESRKIREESDREKEAAEVHALVKKDDHGAQEDKEEVKEINAITENLVRVFTEPNRESKIPKESRGCLDVIPERVQVPQEVNVTKKLEDESKHTPEPENERAGLNEHPGEAVKTEEMKGKVDSFWSRLWGKKS</sequence>
<dbReference type="InterPro" id="IPR021139">
    <property type="entry name" value="NYN"/>
</dbReference>
<dbReference type="GO" id="GO:0010468">
    <property type="term" value="P:regulation of gene expression"/>
    <property type="evidence" value="ECO:0007669"/>
    <property type="project" value="InterPro"/>
</dbReference>
<dbReference type="InterPro" id="IPR024768">
    <property type="entry name" value="Marf1"/>
</dbReference>
<feature type="compositionally biased region" description="Basic and acidic residues" evidence="1">
    <location>
        <begin position="763"/>
        <end position="797"/>
    </location>
</feature>
<dbReference type="PANTHER" id="PTHR14379:SF3">
    <property type="entry name" value="MEIOSIS REGULATOR AND MRNA STABILITY FACTOR 1"/>
    <property type="match status" value="1"/>
</dbReference>
<feature type="region of interest" description="Disordered" evidence="1">
    <location>
        <begin position="240"/>
        <end position="271"/>
    </location>
</feature>
<evidence type="ECO:0000313" key="3">
    <source>
        <dbReference type="EMBL" id="CAH2044055.1"/>
    </source>
</evidence>
<dbReference type="SMART" id="SM00451">
    <property type="entry name" value="ZnF_U1"/>
    <property type="match status" value="3"/>
</dbReference>
<feature type="compositionally biased region" description="Polar residues" evidence="1">
    <location>
        <begin position="112"/>
        <end position="125"/>
    </location>
</feature>
<dbReference type="Proteomes" id="UP000836841">
    <property type="component" value="Chromosome 2"/>
</dbReference>
<dbReference type="PROSITE" id="PS00028">
    <property type="entry name" value="ZINC_FINGER_C2H2_1"/>
    <property type="match status" value="1"/>
</dbReference>
<evidence type="ECO:0000313" key="4">
    <source>
        <dbReference type="Proteomes" id="UP000836841"/>
    </source>
</evidence>
<name>A0AAU9RP34_THLAR</name>
<dbReference type="InterPro" id="IPR013087">
    <property type="entry name" value="Znf_C2H2_type"/>
</dbReference>
<feature type="compositionally biased region" description="Basic and acidic residues" evidence="1">
    <location>
        <begin position="257"/>
        <end position="271"/>
    </location>
</feature>
<dbReference type="Pfam" id="PF12874">
    <property type="entry name" value="zf-met"/>
    <property type="match status" value="3"/>
</dbReference>
<dbReference type="EMBL" id="OU466858">
    <property type="protein sequence ID" value="CAH2044055.1"/>
    <property type="molecule type" value="Genomic_DNA"/>
</dbReference>
<dbReference type="Gene3D" id="3.30.160.60">
    <property type="entry name" value="Classic Zinc Finger"/>
    <property type="match status" value="3"/>
</dbReference>
<dbReference type="PANTHER" id="PTHR14379">
    <property type="entry name" value="LIMKAIN B LKAP"/>
    <property type="match status" value="1"/>
</dbReference>
<dbReference type="InterPro" id="IPR003604">
    <property type="entry name" value="Matrin/U1-like-C_Znf_C2H2"/>
</dbReference>
<dbReference type="CDD" id="cd10910">
    <property type="entry name" value="PIN_limkain_b1_N_like"/>
    <property type="match status" value="1"/>
</dbReference>
<dbReference type="AlphaFoldDB" id="A0AAU9RP34"/>
<feature type="region of interest" description="Disordered" evidence="1">
    <location>
        <begin position="97"/>
        <end position="153"/>
    </location>
</feature>